<reference evidence="8" key="1">
    <citation type="submission" date="2020-10" db="EMBL/GenBank/DDBJ databases">
        <authorList>
            <person name="Gilroy R."/>
        </authorList>
    </citation>
    <scope>NUCLEOTIDE SEQUENCE</scope>
    <source>
        <strain evidence="8">CHK136-897</strain>
    </source>
</reference>
<keyword evidence="2 8" id="KW-0808">Transferase</keyword>
<comment type="catalytic activity">
    <reaction evidence="7">
        <text>DNA(n) + a 2'-deoxyribonucleoside 5'-triphosphate = DNA(n+1) + diphosphate</text>
        <dbReference type="Rhea" id="RHEA:22508"/>
        <dbReference type="Rhea" id="RHEA-COMP:17339"/>
        <dbReference type="Rhea" id="RHEA-COMP:17340"/>
        <dbReference type="ChEBI" id="CHEBI:33019"/>
        <dbReference type="ChEBI" id="CHEBI:61560"/>
        <dbReference type="ChEBI" id="CHEBI:173112"/>
        <dbReference type="EC" id="2.7.7.7"/>
    </reaction>
</comment>
<evidence type="ECO:0000256" key="2">
    <source>
        <dbReference type="ARBA" id="ARBA00022679"/>
    </source>
</evidence>
<dbReference type="Gene3D" id="3.40.50.300">
    <property type="entry name" value="P-loop containing nucleotide triphosphate hydrolases"/>
    <property type="match status" value="1"/>
</dbReference>
<evidence type="ECO:0000256" key="4">
    <source>
        <dbReference type="ARBA" id="ARBA00022705"/>
    </source>
</evidence>
<gene>
    <name evidence="8" type="primary">holA</name>
    <name evidence="8" type="ORF">IAC63_02130</name>
</gene>
<dbReference type="AlphaFoldDB" id="A0A9D1MS24"/>
<dbReference type="GO" id="GO:0003887">
    <property type="term" value="F:DNA-directed DNA polymerase activity"/>
    <property type="evidence" value="ECO:0007669"/>
    <property type="project" value="UniProtKB-KW"/>
</dbReference>
<accession>A0A9D1MS24</accession>
<reference evidence="8" key="2">
    <citation type="journal article" date="2021" name="PeerJ">
        <title>Extensive microbial diversity within the chicken gut microbiome revealed by metagenomics and culture.</title>
        <authorList>
            <person name="Gilroy R."/>
            <person name="Ravi A."/>
            <person name="Getino M."/>
            <person name="Pursley I."/>
            <person name="Horton D.L."/>
            <person name="Alikhan N.F."/>
            <person name="Baker D."/>
            <person name="Gharbi K."/>
            <person name="Hall N."/>
            <person name="Watson M."/>
            <person name="Adriaenssens E.M."/>
            <person name="Foster-Nyarko E."/>
            <person name="Jarju S."/>
            <person name="Secka A."/>
            <person name="Antonio M."/>
            <person name="Oren A."/>
            <person name="Chaudhuri R.R."/>
            <person name="La Ragione R."/>
            <person name="Hildebrand F."/>
            <person name="Pallen M.J."/>
        </authorList>
    </citation>
    <scope>NUCLEOTIDE SEQUENCE</scope>
    <source>
        <strain evidence="8">CHK136-897</strain>
    </source>
</reference>
<dbReference type="Gene3D" id="1.20.272.10">
    <property type="match status" value="1"/>
</dbReference>
<dbReference type="InterPro" id="IPR027417">
    <property type="entry name" value="P-loop_NTPase"/>
</dbReference>
<dbReference type="InterPro" id="IPR008921">
    <property type="entry name" value="DNA_pol3_clamp-load_cplx_C"/>
</dbReference>
<keyword evidence="3 8" id="KW-0548">Nucleotidyltransferase</keyword>
<dbReference type="EMBL" id="DVNO01000016">
    <property type="protein sequence ID" value="HIU65417.1"/>
    <property type="molecule type" value="Genomic_DNA"/>
</dbReference>
<dbReference type="Proteomes" id="UP000824142">
    <property type="component" value="Unassembled WGS sequence"/>
</dbReference>
<proteinExistence type="inferred from homology"/>
<dbReference type="Gene3D" id="1.10.8.60">
    <property type="match status" value="1"/>
</dbReference>
<evidence type="ECO:0000256" key="7">
    <source>
        <dbReference type="ARBA" id="ARBA00049244"/>
    </source>
</evidence>
<dbReference type="GO" id="GO:0009360">
    <property type="term" value="C:DNA polymerase III complex"/>
    <property type="evidence" value="ECO:0007669"/>
    <property type="project" value="TreeGrafter"/>
</dbReference>
<keyword evidence="5" id="KW-0239">DNA-directed DNA polymerase</keyword>
<name>A0A9D1MS24_9PROT</name>
<evidence type="ECO:0000256" key="5">
    <source>
        <dbReference type="ARBA" id="ARBA00022932"/>
    </source>
</evidence>
<dbReference type="PANTHER" id="PTHR34388:SF1">
    <property type="entry name" value="DNA POLYMERASE III SUBUNIT DELTA"/>
    <property type="match status" value="1"/>
</dbReference>
<evidence type="ECO:0000313" key="8">
    <source>
        <dbReference type="EMBL" id="HIU65417.1"/>
    </source>
</evidence>
<evidence type="ECO:0000313" key="9">
    <source>
        <dbReference type="Proteomes" id="UP000824142"/>
    </source>
</evidence>
<dbReference type="SUPFAM" id="SSF52540">
    <property type="entry name" value="P-loop containing nucleoside triphosphate hydrolases"/>
    <property type="match status" value="1"/>
</dbReference>
<comment type="caution">
    <text evidence="8">The sequence shown here is derived from an EMBL/GenBank/DDBJ whole genome shotgun (WGS) entry which is preliminary data.</text>
</comment>
<organism evidence="8 9">
    <name type="scientific">Candidatus Enterousia avicola</name>
    <dbReference type="NCBI Taxonomy" id="2840787"/>
    <lineage>
        <taxon>Bacteria</taxon>
        <taxon>Pseudomonadati</taxon>
        <taxon>Pseudomonadota</taxon>
        <taxon>Alphaproteobacteria</taxon>
        <taxon>Candidatus Enterousia</taxon>
    </lineage>
</organism>
<evidence type="ECO:0000256" key="3">
    <source>
        <dbReference type="ARBA" id="ARBA00022695"/>
    </source>
</evidence>
<dbReference type="EC" id="2.7.7.7" evidence="1"/>
<dbReference type="InterPro" id="IPR005790">
    <property type="entry name" value="DNA_polIII_delta"/>
</dbReference>
<dbReference type="NCBIfam" id="TIGR01128">
    <property type="entry name" value="holA"/>
    <property type="match status" value="1"/>
</dbReference>
<dbReference type="PANTHER" id="PTHR34388">
    <property type="entry name" value="DNA POLYMERASE III SUBUNIT DELTA"/>
    <property type="match status" value="1"/>
</dbReference>
<dbReference type="SUPFAM" id="SSF48019">
    <property type="entry name" value="post-AAA+ oligomerization domain-like"/>
    <property type="match status" value="1"/>
</dbReference>
<dbReference type="GO" id="GO:0003677">
    <property type="term" value="F:DNA binding"/>
    <property type="evidence" value="ECO:0007669"/>
    <property type="project" value="InterPro"/>
</dbReference>
<dbReference type="GO" id="GO:0006261">
    <property type="term" value="P:DNA-templated DNA replication"/>
    <property type="evidence" value="ECO:0007669"/>
    <property type="project" value="TreeGrafter"/>
</dbReference>
<evidence type="ECO:0000256" key="1">
    <source>
        <dbReference type="ARBA" id="ARBA00012417"/>
    </source>
</evidence>
<evidence type="ECO:0000256" key="6">
    <source>
        <dbReference type="ARBA" id="ARBA00034754"/>
    </source>
</evidence>
<comment type="similarity">
    <text evidence="6">Belongs to the DNA polymerase HolA subunit family.</text>
</comment>
<protein>
    <recommendedName>
        <fullName evidence="1">DNA-directed DNA polymerase</fullName>
        <ecNumber evidence="1">2.7.7.7</ecNumber>
    </recommendedName>
</protein>
<keyword evidence="4" id="KW-0235">DNA replication</keyword>
<sequence>MKWKESDFNAGIDKIRAVLIYGPDAGQVDELCDKATEKLEIEKDNLFALDSDELREKQDALFAESCSPSMFGGRKLVIISNAGDSDASIITELVSHSGLCATVVVTAGDLRSGGGLRSFFEESDIAAAIPCYTDDARALSALIRRELSSDAGIEQITPDAMAYMTSHLGGDRGITRSFLNKIALYVSDKKIVELEDVEKCLPDTAAANTDDFLYSLTAGYIQQTMVALDRLLYDNADPNMLVRMLNIHFKRLLTAVVDGQLPRLFWKVAEKFNQAVKIWSESEIVAVLQRLNELEQQIRTTGMPAEILLRDFSLKLAMRAAKLAIKRRK</sequence>